<sequence length="83" mass="9230">MNSKQTQKEQVQEKVATPTVDTTSPGGEVKLPHERDQTIDKDGKPRKVMKQALLDLQQGQKDTDLHGQRGVETVVKPESKPDP</sequence>
<protein>
    <submittedName>
        <fullName evidence="2">Uncharacterized protein</fullName>
    </submittedName>
</protein>
<evidence type="ECO:0000313" key="2">
    <source>
        <dbReference type="EMBL" id="PXX41536.1"/>
    </source>
</evidence>
<dbReference type="AlphaFoldDB" id="A0A318IZ33"/>
<dbReference type="RefSeq" id="WP_245937025.1">
    <property type="nucleotide sequence ID" value="NZ_QJKB01000007.1"/>
</dbReference>
<dbReference type="EMBL" id="QJKB01000007">
    <property type="protein sequence ID" value="PXX41536.1"/>
    <property type="molecule type" value="Genomic_DNA"/>
</dbReference>
<evidence type="ECO:0000313" key="3">
    <source>
        <dbReference type="Proteomes" id="UP000247792"/>
    </source>
</evidence>
<organism evidence="2 3">
    <name type="scientific">Undibacterium pigrum</name>
    <dbReference type="NCBI Taxonomy" id="401470"/>
    <lineage>
        <taxon>Bacteria</taxon>
        <taxon>Pseudomonadati</taxon>
        <taxon>Pseudomonadota</taxon>
        <taxon>Betaproteobacteria</taxon>
        <taxon>Burkholderiales</taxon>
        <taxon>Oxalobacteraceae</taxon>
        <taxon>Undibacterium</taxon>
    </lineage>
</organism>
<gene>
    <name evidence="2" type="ORF">DFR42_107187</name>
</gene>
<feature type="compositionally biased region" description="Basic and acidic residues" evidence="1">
    <location>
        <begin position="30"/>
        <end position="45"/>
    </location>
</feature>
<keyword evidence="3" id="KW-1185">Reference proteome</keyword>
<feature type="compositionally biased region" description="Basic and acidic residues" evidence="1">
    <location>
        <begin position="1"/>
        <end position="12"/>
    </location>
</feature>
<dbReference type="Proteomes" id="UP000247792">
    <property type="component" value="Unassembled WGS sequence"/>
</dbReference>
<feature type="region of interest" description="Disordered" evidence="1">
    <location>
        <begin position="1"/>
        <end position="83"/>
    </location>
</feature>
<accession>A0A318IZ33</accession>
<proteinExistence type="predicted"/>
<feature type="compositionally biased region" description="Basic and acidic residues" evidence="1">
    <location>
        <begin position="61"/>
        <end position="83"/>
    </location>
</feature>
<reference evidence="2 3" key="1">
    <citation type="submission" date="2018-05" db="EMBL/GenBank/DDBJ databases">
        <title>Genomic Encyclopedia of Type Strains, Phase IV (KMG-IV): sequencing the most valuable type-strain genomes for metagenomic binning, comparative biology and taxonomic classification.</title>
        <authorList>
            <person name="Goeker M."/>
        </authorList>
    </citation>
    <scope>NUCLEOTIDE SEQUENCE [LARGE SCALE GENOMIC DNA]</scope>
    <source>
        <strain evidence="2 3">DSM 19792</strain>
    </source>
</reference>
<evidence type="ECO:0000256" key="1">
    <source>
        <dbReference type="SAM" id="MobiDB-lite"/>
    </source>
</evidence>
<comment type="caution">
    <text evidence="2">The sequence shown here is derived from an EMBL/GenBank/DDBJ whole genome shotgun (WGS) entry which is preliminary data.</text>
</comment>
<name>A0A318IZ33_9BURK</name>